<protein>
    <submittedName>
        <fullName evidence="2">Uncharacterized protein</fullName>
    </submittedName>
</protein>
<feature type="region of interest" description="Disordered" evidence="1">
    <location>
        <begin position="1"/>
        <end position="24"/>
    </location>
</feature>
<evidence type="ECO:0000313" key="3">
    <source>
        <dbReference type="EMBL" id="GFT35510.1"/>
    </source>
</evidence>
<feature type="non-terminal residue" evidence="2">
    <location>
        <position position="24"/>
    </location>
</feature>
<reference evidence="2" key="1">
    <citation type="submission" date="2020-08" db="EMBL/GenBank/DDBJ databases">
        <title>Multicomponent nature underlies the extraordinary mechanical properties of spider dragline silk.</title>
        <authorList>
            <person name="Kono N."/>
            <person name="Nakamura H."/>
            <person name="Mori M."/>
            <person name="Yoshida Y."/>
            <person name="Ohtoshi R."/>
            <person name="Malay A.D."/>
            <person name="Moran D.A.P."/>
            <person name="Tomita M."/>
            <person name="Numata K."/>
            <person name="Arakawa K."/>
        </authorList>
    </citation>
    <scope>NUCLEOTIDE SEQUENCE</scope>
</reference>
<name>A0A8X6NUI2_NEPPI</name>
<evidence type="ECO:0000313" key="4">
    <source>
        <dbReference type="Proteomes" id="UP000887013"/>
    </source>
</evidence>
<comment type="caution">
    <text evidence="2">The sequence shown here is derived from an EMBL/GenBank/DDBJ whole genome shotgun (WGS) entry which is preliminary data.</text>
</comment>
<dbReference type="EMBL" id="BMAW01061789">
    <property type="protein sequence ID" value="GFT32903.1"/>
    <property type="molecule type" value="Genomic_DNA"/>
</dbReference>
<keyword evidence="4" id="KW-1185">Reference proteome</keyword>
<dbReference type="EMBL" id="BMAW01062350">
    <property type="protein sequence ID" value="GFT35510.1"/>
    <property type="molecule type" value="Genomic_DNA"/>
</dbReference>
<dbReference type="Proteomes" id="UP000887013">
    <property type="component" value="Unassembled WGS sequence"/>
</dbReference>
<sequence>MADGMDCSLNTSSPQPAPASIPDE</sequence>
<organism evidence="2 4">
    <name type="scientific">Nephila pilipes</name>
    <name type="common">Giant wood spider</name>
    <name type="synonym">Nephila maculata</name>
    <dbReference type="NCBI Taxonomy" id="299642"/>
    <lineage>
        <taxon>Eukaryota</taxon>
        <taxon>Metazoa</taxon>
        <taxon>Ecdysozoa</taxon>
        <taxon>Arthropoda</taxon>
        <taxon>Chelicerata</taxon>
        <taxon>Arachnida</taxon>
        <taxon>Araneae</taxon>
        <taxon>Araneomorphae</taxon>
        <taxon>Entelegynae</taxon>
        <taxon>Araneoidea</taxon>
        <taxon>Nephilidae</taxon>
        <taxon>Nephila</taxon>
    </lineage>
</organism>
<evidence type="ECO:0000256" key="1">
    <source>
        <dbReference type="SAM" id="MobiDB-lite"/>
    </source>
</evidence>
<accession>A0A8X6NUI2</accession>
<proteinExistence type="predicted"/>
<evidence type="ECO:0000313" key="2">
    <source>
        <dbReference type="EMBL" id="GFT32903.1"/>
    </source>
</evidence>
<gene>
    <name evidence="2" type="ORF">NPIL_193141</name>
    <name evidence="3" type="ORF">NPIL_371921</name>
</gene>
<feature type="compositionally biased region" description="Pro residues" evidence="1">
    <location>
        <begin position="15"/>
        <end position="24"/>
    </location>
</feature>
<dbReference type="AlphaFoldDB" id="A0A8X6NUI2"/>